<evidence type="ECO:0000256" key="2">
    <source>
        <dbReference type="ARBA" id="ARBA00023125"/>
    </source>
</evidence>
<dbReference type="AlphaFoldDB" id="A0A934INX0"/>
<dbReference type="PROSITE" id="PS50949">
    <property type="entry name" value="HTH_GNTR"/>
    <property type="match status" value="1"/>
</dbReference>
<organism evidence="5 6">
    <name type="scientific">Acuticoccus mangrovi</name>
    <dbReference type="NCBI Taxonomy" id="2796142"/>
    <lineage>
        <taxon>Bacteria</taxon>
        <taxon>Pseudomonadati</taxon>
        <taxon>Pseudomonadota</taxon>
        <taxon>Alphaproteobacteria</taxon>
        <taxon>Hyphomicrobiales</taxon>
        <taxon>Amorphaceae</taxon>
        <taxon>Acuticoccus</taxon>
    </lineage>
</organism>
<dbReference type="InterPro" id="IPR036390">
    <property type="entry name" value="WH_DNA-bd_sf"/>
</dbReference>
<comment type="caution">
    <text evidence="5">The sequence shown here is derived from an EMBL/GenBank/DDBJ whole genome shotgun (WGS) entry which is preliminary data.</text>
</comment>
<reference evidence="5" key="1">
    <citation type="submission" date="2020-12" db="EMBL/GenBank/DDBJ databases">
        <title>Bacterial taxonomy.</title>
        <authorList>
            <person name="Pan X."/>
        </authorList>
    </citation>
    <scope>NUCLEOTIDE SEQUENCE</scope>
    <source>
        <strain evidence="5">B2012</strain>
    </source>
</reference>
<dbReference type="Proteomes" id="UP000609531">
    <property type="component" value="Unassembled WGS sequence"/>
</dbReference>
<protein>
    <submittedName>
        <fullName evidence="5">GntR family transcriptional regulator</fullName>
    </submittedName>
</protein>
<keyword evidence="6" id="KW-1185">Reference proteome</keyword>
<evidence type="ECO:0000313" key="6">
    <source>
        <dbReference type="Proteomes" id="UP000609531"/>
    </source>
</evidence>
<feature type="domain" description="HTH gntR-type" evidence="4">
    <location>
        <begin position="1"/>
        <end position="68"/>
    </location>
</feature>
<proteinExistence type="predicted"/>
<name>A0A934INX0_9HYPH</name>
<dbReference type="GO" id="GO:0003677">
    <property type="term" value="F:DNA binding"/>
    <property type="evidence" value="ECO:0007669"/>
    <property type="project" value="UniProtKB-KW"/>
</dbReference>
<dbReference type="InterPro" id="IPR008920">
    <property type="entry name" value="TF_FadR/GntR_C"/>
</dbReference>
<dbReference type="SUPFAM" id="SSF46785">
    <property type="entry name" value="Winged helix' DNA-binding domain"/>
    <property type="match status" value="1"/>
</dbReference>
<dbReference type="Pfam" id="PF00392">
    <property type="entry name" value="GntR"/>
    <property type="match status" value="1"/>
</dbReference>
<accession>A0A934INX0</accession>
<gene>
    <name evidence="5" type="ORF">JCR33_04225</name>
</gene>
<dbReference type="InterPro" id="IPR011711">
    <property type="entry name" value="GntR_C"/>
</dbReference>
<dbReference type="PANTHER" id="PTHR43537:SF24">
    <property type="entry name" value="GLUCONATE OPERON TRANSCRIPTIONAL REPRESSOR"/>
    <property type="match status" value="1"/>
</dbReference>
<evidence type="ECO:0000313" key="5">
    <source>
        <dbReference type="EMBL" id="MBJ3774879.1"/>
    </source>
</evidence>
<dbReference type="InterPro" id="IPR036388">
    <property type="entry name" value="WH-like_DNA-bd_sf"/>
</dbReference>
<keyword evidence="2" id="KW-0238">DNA-binding</keyword>
<dbReference type="GO" id="GO:0003700">
    <property type="term" value="F:DNA-binding transcription factor activity"/>
    <property type="evidence" value="ECO:0007669"/>
    <property type="project" value="InterPro"/>
</dbReference>
<evidence type="ECO:0000256" key="1">
    <source>
        <dbReference type="ARBA" id="ARBA00023015"/>
    </source>
</evidence>
<dbReference type="EMBL" id="JAEKJA010000003">
    <property type="protein sequence ID" value="MBJ3774879.1"/>
    <property type="molecule type" value="Genomic_DNA"/>
</dbReference>
<dbReference type="SUPFAM" id="SSF48008">
    <property type="entry name" value="GntR ligand-binding domain-like"/>
    <property type="match status" value="1"/>
</dbReference>
<dbReference type="Pfam" id="PF07729">
    <property type="entry name" value="FCD"/>
    <property type="match status" value="1"/>
</dbReference>
<dbReference type="RefSeq" id="WP_198880787.1">
    <property type="nucleotide sequence ID" value="NZ_JAEKJA010000003.1"/>
</dbReference>
<dbReference type="Gene3D" id="1.10.10.10">
    <property type="entry name" value="Winged helix-like DNA-binding domain superfamily/Winged helix DNA-binding domain"/>
    <property type="match status" value="1"/>
</dbReference>
<dbReference type="InterPro" id="IPR000524">
    <property type="entry name" value="Tscrpt_reg_HTH_GntR"/>
</dbReference>
<keyword evidence="3" id="KW-0804">Transcription</keyword>
<sequence length="230" mass="25412">MNVSDTVHLKLKRRLMAGYYEPGAPLKEDAVANDLGVSRTPVRAAIQRLISEGLLEPAPKRGAVVTEWRREDAEDIFNLRILLEGYSASLAAQNISDEGIEELAAINARMAEAAEGKAEGFRDVVHLSNKAFHEGLLAACGSAHLRKFSTGLLEYPMVLGGFYIYNDDDMAESIRQHAEIIAGVRARNSEWARAAMTCHLTAAIERFRRAHANEKRISLPPELMRAMALD</sequence>
<dbReference type="CDD" id="cd07377">
    <property type="entry name" value="WHTH_GntR"/>
    <property type="match status" value="1"/>
</dbReference>
<evidence type="ECO:0000259" key="4">
    <source>
        <dbReference type="PROSITE" id="PS50949"/>
    </source>
</evidence>
<dbReference type="SMART" id="SM00345">
    <property type="entry name" value="HTH_GNTR"/>
    <property type="match status" value="1"/>
</dbReference>
<dbReference type="Gene3D" id="1.20.120.530">
    <property type="entry name" value="GntR ligand-binding domain-like"/>
    <property type="match status" value="1"/>
</dbReference>
<evidence type="ECO:0000256" key="3">
    <source>
        <dbReference type="ARBA" id="ARBA00023163"/>
    </source>
</evidence>
<dbReference type="PANTHER" id="PTHR43537">
    <property type="entry name" value="TRANSCRIPTIONAL REGULATOR, GNTR FAMILY"/>
    <property type="match status" value="1"/>
</dbReference>
<dbReference type="SMART" id="SM00895">
    <property type="entry name" value="FCD"/>
    <property type="match status" value="1"/>
</dbReference>
<keyword evidence="1" id="KW-0805">Transcription regulation</keyword>